<dbReference type="PANTHER" id="PTHR31047:SF0">
    <property type="entry name" value="MEIOTICALLY UP-REGULATED GENE 157 PROTEIN"/>
    <property type="match status" value="1"/>
</dbReference>
<keyword evidence="3" id="KW-1185">Reference proteome</keyword>
<feature type="chain" id="PRO_5009162890" evidence="1">
    <location>
        <begin position="27"/>
        <end position="532"/>
    </location>
</feature>
<keyword evidence="2" id="KW-0378">Hydrolase</keyword>
<dbReference type="AlphaFoldDB" id="A0A1E4SRP7"/>
<keyword evidence="1" id="KW-0732">Signal</keyword>
<sequence length="532" mass="60733">MIQGKRARRLALLLALLLAVDDKAQCPDYVEYSKLAHPPFSDGLLNYPFMRPDRLCRTFTSRAVEHLIQDLKKRVLDVDLARLIENCLPNTLDTTILWHDDGDIPQTFVVTGDIHAEWLRDAARQLSVYQPLIKYDEKLKKLIRGAIETQAYYITTAAYCNAFHPPPGSGVRKAKSAVDDVFPRPNWKRVFECKYELDSLASFLTISNEYFENSDGDLSFVTPTWLAAYEKVLIVMKRESKTTFDDETGQAMPYYYRFKRQTNIGTETLPLDGVGNPVNSNTGLIRSAFRPSDDATILQFFIPANIHALTELRKVKENIMTQKSIEDFELKLLTEVTDELIQDISYGLENYGIVEHPKFGKVYAYEVDGYGGNIFMDDANIPSLLSIPDMGYVSRDDPVYQNTRNMVLNKTGNPYFLQGFHFEGVGGPHIGIQNAWPMSLLVRMRTTDDDDEIQTSLKFIMENTAGLGLMHESIQVNSRGGYDYTRSWFAWCNSEFGKTILYLAKHKPHIIFKAEWARPYNLDEVFSGFSND</sequence>
<dbReference type="RefSeq" id="XP_020067204.1">
    <property type="nucleotide sequence ID" value="XM_020211413.1"/>
</dbReference>
<dbReference type="GO" id="GO:0004553">
    <property type="term" value="F:hydrolase activity, hydrolyzing O-glycosyl compounds"/>
    <property type="evidence" value="ECO:0007669"/>
    <property type="project" value="UniProtKB-ARBA"/>
</dbReference>
<dbReference type="Gene3D" id="1.50.10.10">
    <property type="match status" value="1"/>
</dbReference>
<dbReference type="GeneID" id="30985549"/>
<name>A0A1E4SRP7_9ASCO</name>
<dbReference type="InterPro" id="IPR012341">
    <property type="entry name" value="6hp_glycosidase-like_sf"/>
</dbReference>
<dbReference type="InterPro" id="IPR008928">
    <property type="entry name" value="6-hairpin_glycosidase_sf"/>
</dbReference>
<protein>
    <submittedName>
        <fullName evidence="2">Glycoside hydrolase family 125 protein</fullName>
    </submittedName>
</protein>
<dbReference type="PANTHER" id="PTHR31047">
    <property type="entry name" value="MEIOTICALLY UP-REGULATED GENE 157 PROTEIN"/>
    <property type="match status" value="1"/>
</dbReference>
<proteinExistence type="predicted"/>
<feature type="signal peptide" evidence="1">
    <location>
        <begin position="1"/>
        <end position="26"/>
    </location>
</feature>
<dbReference type="Proteomes" id="UP000094285">
    <property type="component" value="Unassembled WGS sequence"/>
</dbReference>
<dbReference type="GO" id="GO:0005975">
    <property type="term" value="P:carbohydrate metabolic process"/>
    <property type="evidence" value="ECO:0007669"/>
    <property type="project" value="InterPro"/>
</dbReference>
<organism evidence="2 3">
    <name type="scientific">Suhomyces tanzawaensis NRRL Y-17324</name>
    <dbReference type="NCBI Taxonomy" id="984487"/>
    <lineage>
        <taxon>Eukaryota</taxon>
        <taxon>Fungi</taxon>
        <taxon>Dikarya</taxon>
        <taxon>Ascomycota</taxon>
        <taxon>Saccharomycotina</taxon>
        <taxon>Pichiomycetes</taxon>
        <taxon>Debaryomycetaceae</taxon>
        <taxon>Suhomyces</taxon>
    </lineage>
</organism>
<dbReference type="PIRSF" id="PIRSF028846">
    <property type="entry name" value="UCP028846"/>
    <property type="match status" value="1"/>
</dbReference>
<gene>
    <name evidence="2" type="ORF">CANTADRAFT_88016</name>
</gene>
<dbReference type="SUPFAM" id="SSF48208">
    <property type="entry name" value="Six-hairpin glycosidases"/>
    <property type="match status" value="1"/>
</dbReference>
<dbReference type="EMBL" id="KV453909">
    <property type="protein sequence ID" value="ODV82082.1"/>
    <property type="molecule type" value="Genomic_DNA"/>
</dbReference>
<evidence type="ECO:0000313" key="3">
    <source>
        <dbReference type="Proteomes" id="UP000094285"/>
    </source>
</evidence>
<dbReference type="STRING" id="984487.A0A1E4SRP7"/>
<evidence type="ECO:0000313" key="2">
    <source>
        <dbReference type="EMBL" id="ODV82082.1"/>
    </source>
</evidence>
<evidence type="ECO:0000256" key="1">
    <source>
        <dbReference type="SAM" id="SignalP"/>
    </source>
</evidence>
<dbReference type="InterPro" id="IPR008313">
    <property type="entry name" value="GH125"/>
</dbReference>
<dbReference type="SMART" id="SM01149">
    <property type="entry name" value="DUF1237"/>
    <property type="match status" value="1"/>
</dbReference>
<dbReference type="Pfam" id="PF06824">
    <property type="entry name" value="Glyco_hydro_125"/>
    <property type="match status" value="1"/>
</dbReference>
<dbReference type="OrthoDB" id="7771656at2759"/>
<accession>A0A1E4SRP7</accession>
<reference evidence="3" key="1">
    <citation type="submission" date="2016-05" db="EMBL/GenBank/DDBJ databases">
        <title>Comparative genomics of biotechnologically important yeasts.</title>
        <authorList>
            <consortium name="DOE Joint Genome Institute"/>
            <person name="Riley R."/>
            <person name="Haridas S."/>
            <person name="Wolfe K.H."/>
            <person name="Lopes M.R."/>
            <person name="Hittinger C.T."/>
            <person name="Goker M."/>
            <person name="Salamov A."/>
            <person name="Wisecaver J."/>
            <person name="Long T.M."/>
            <person name="Aerts A.L."/>
            <person name="Barry K."/>
            <person name="Choi C."/>
            <person name="Clum A."/>
            <person name="Coughlan A.Y."/>
            <person name="Deshpande S."/>
            <person name="Douglass A.P."/>
            <person name="Hanson S.J."/>
            <person name="Klenk H.-P."/>
            <person name="Labutti K."/>
            <person name="Lapidus A."/>
            <person name="Lindquist E."/>
            <person name="Lipzen A."/>
            <person name="Meier-Kolthoff J.P."/>
            <person name="Ohm R.A."/>
            <person name="Otillar R.P."/>
            <person name="Pangilinan J."/>
            <person name="Peng Y."/>
            <person name="Rokas A."/>
            <person name="Rosa C.A."/>
            <person name="Scheuner C."/>
            <person name="Sibirny A.A."/>
            <person name="Slot J.C."/>
            <person name="Stielow J.B."/>
            <person name="Sun H."/>
            <person name="Kurtzman C.P."/>
            <person name="Blackwell M."/>
            <person name="Grigoriev I.V."/>
            <person name="Jeffries T.W."/>
        </authorList>
    </citation>
    <scope>NUCLEOTIDE SEQUENCE [LARGE SCALE GENOMIC DNA]</scope>
    <source>
        <strain evidence="3">NRRL Y-17324</strain>
    </source>
</reference>